<organism evidence="1 2">
    <name type="scientific">Haloarcula sebkhae</name>
    <dbReference type="NCBI Taxonomy" id="932660"/>
    <lineage>
        <taxon>Archaea</taxon>
        <taxon>Methanobacteriati</taxon>
        <taxon>Methanobacteriota</taxon>
        <taxon>Stenosarchaea group</taxon>
        <taxon>Halobacteria</taxon>
        <taxon>Halobacteriales</taxon>
        <taxon>Haloarculaceae</taxon>
        <taxon>Haloarcula</taxon>
    </lineage>
</organism>
<dbReference type="RefSeq" id="WP_407647547.1">
    <property type="nucleotide sequence ID" value="NZ_BMPD01000006.1"/>
</dbReference>
<dbReference type="Proteomes" id="UP000614221">
    <property type="component" value="Unassembled WGS sequence"/>
</dbReference>
<dbReference type="InterPro" id="IPR058877">
    <property type="entry name" value="JAB/MPN_dom-containing"/>
</dbReference>
<proteinExistence type="predicted"/>
<evidence type="ECO:0000313" key="2">
    <source>
        <dbReference type="Proteomes" id="UP000614221"/>
    </source>
</evidence>
<dbReference type="EMBL" id="BMPD01000006">
    <property type="protein sequence ID" value="GGK78372.1"/>
    <property type="molecule type" value="Genomic_DNA"/>
</dbReference>
<gene>
    <name evidence="1" type="ORF">GCM10009067_33510</name>
</gene>
<reference evidence="1" key="2">
    <citation type="submission" date="2020-09" db="EMBL/GenBank/DDBJ databases">
        <authorList>
            <person name="Sun Q."/>
            <person name="Ohkuma M."/>
        </authorList>
    </citation>
    <scope>NUCLEOTIDE SEQUENCE</scope>
    <source>
        <strain evidence="1">JCM 19018</strain>
    </source>
</reference>
<evidence type="ECO:0000313" key="1">
    <source>
        <dbReference type="EMBL" id="GGK78372.1"/>
    </source>
</evidence>
<reference evidence="1" key="1">
    <citation type="journal article" date="2014" name="Int. J. Syst. Evol. Microbiol.">
        <title>Complete genome sequence of Corynebacterium casei LMG S-19264T (=DSM 44701T), isolated from a smear-ripened cheese.</title>
        <authorList>
            <consortium name="US DOE Joint Genome Institute (JGI-PGF)"/>
            <person name="Walter F."/>
            <person name="Albersmeier A."/>
            <person name="Kalinowski J."/>
            <person name="Ruckert C."/>
        </authorList>
    </citation>
    <scope>NUCLEOTIDE SEQUENCE</scope>
    <source>
        <strain evidence="1">JCM 19018</strain>
    </source>
</reference>
<dbReference type="AlphaFoldDB" id="A0A830EN71"/>
<name>A0A830EN71_9EURY</name>
<dbReference type="Pfam" id="PF26422">
    <property type="entry name" value="Halo_JAB_MPN"/>
    <property type="match status" value="1"/>
</dbReference>
<sequence>MPSSRSRLKSPVSLVVFSIGVCFLVLGALGALADTHPAIGVSGWGLYADRNLEVIGVLTGGVALLGESVLIPAGCDTPPTLDCQTVYMTEPLQEMLLSLAAEAEPDTVSFGLAVTPAGELEAGIDAPDQAPVFSDVYLPEAPNSVSSVFGIDLSTPPQRTQGRFISHPRSGLEVTKRDDLHEVVFVAVPPWDAASIAAFDRAGRRHRLETVDAAANPDVPEPVNI</sequence>
<accession>A0A830EN71</accession>
<protein>
    <submittedName>
        <fullName evidence="1">Uncharacterized protein</fullName>
    </submittedName>
</protein>
<comment type="caution">
    <text evidence="1">The sequence shown here is derived from an EMBL/GenBank/DDBJ whole genome shotgun (WGS) entry which is preliminary data.</text>
</comment>